<dbReference type="PANTHER" id="PTHR34220:SF7">
    <property type="entry name" value="SENSOR HISTIDINE KINASE YPDA"/>
    <property type="match status" value="1"/>
</dbReference>
<dbReference type="SUPFAM" id="SSF55874">
    <property type="entry name" value="ATPase domain of HSP90 chaperone/DNA topoisomerase II/histidine kinase"/>
    <property type="match status" value="1"/>
</dbReference>
<dbReference type="PROSITE" id="PS50885">
    <property type="entry name" value="HAMP"/>
    <property type="match status" value="1"/>
</dbReference>
<evidence type="ECO:0000256" key="9">
    <source>
        <dbReference type="SAM" id="Phobius"/>
    </source>
</evidence>
<dbReference type="Pfam" id="PF02518">
    <property type="entry name" value="HATPase_c"/>
    <property type="match status" value="1"/>
</dbReference>
<dbReference type="Pfam" id="PF02743">
    <property type="entry name" value="dCache_1"/>
    <property type="match status" value="1"/>
</dbReference>
<keyword evidence="2" id="KW-1003">Cell membrane</keyword>
<keyword evidence="12" id="KW-1185">Reference proteome</keyword>
<feature type="transmembrane region" description="Helical" evidence="9">
    <location>
        <begin position="13"/>
        <end position="33"/>
    </location>
</feature>
<dbReference type="InterPro" id="IPR036890">
    <property type="entry name" value="HATPase_C_sf"/>
</dbReference>
<dbReference type="GO" id="GO:0000155">
    <property type="term" value="F:phosphorelay sensor kinase activity"/>
    <property type="evidence" value="ECO:0007669"/>
    <property type="project" value="InterPro"/>
</dbReference>
<evidence type="ECO:0000259" key="10">
    <source>
        <dbReference type="PROSITE" id="PS50885"/>
    </source>
</evidence>
<evidence type="ECO:0000256" key="5">
    <source>
        <dbReference type="ARBA" id="ARBA00022692"/>
    </source>
</evidence>
<accession>A0A848MBR7</accession>
<dbReference type="Gene3D" id="3.30.450.20">
    <property type="entry name" value="PAS domain"/>
    <property type="match status" value="1"/>
</dbReference>
<evidence type="ECO:0000256" key="7">
    <source>
        <dbReference type="ARBA" id="ARBA00022989"/>
    </source>
</evidence>
<dbReference type="GO" id="GO:0005886">
    <property type="term" value="C:plasma membrane"/>
    <property type="evidence" value="ECO:0007669"/>
    <property type="project" value="UniProtKB-SubCell"/>
</dbReference>
<dbReference type="Gene3D" id="6.10.340.10">
    <property type="match status" value="1"/>
</dbReference>
<dbReference type="Proteomes" id="UP000565468">
    <property type="component" value="Unassembled WGS sequence"/>
</dbReference>
<sequence length="591" mass="68083">MQRLQDLSLGKKLLLYLVLFIIIPLITAAVLINSKATGALYNKTYENAIEVLKQTRFNIESMTKEIEYMSLSILSDESMQDFLRNYDHTSPLEIEIHKNRLYAAFNEPFQYLLDSRPYIDSISLNRHGRMLFQYGDMEEDGNEEFHEQAYSLKGIPFWTSVYPFKSRFKANQNKQVISFVRVINDLDTSKPLAVLKINVNESTLSKLYSDIHHWDEGTIFIVDASGNIISSSDKTQLGQSITDQKYYTQLNKQKSGYLKFSGESKDWVLFHYEVQTTDWKVVQIIPEKQLIGPVGIINLFIFAGIIICLIFGLIFSFIQHKSIVSPLKRLYIEMNKVRKGDFNVKLPITKQDEIGRVSFIFVDMIKQIQELIERVYKGQIREQESQLKALQAQINPHFLYNTLDSIRWTAVKNKDFAVSEQIEVLADLFRHVLNHGDTFTTIQQEVKHLEDYMFIQNIRHGSKIEFECTVDPELLEVAIPKLILQPLVENATQHGLEPKMGQGKIHVLITRKADEIQIVVEDDGVGMPENHICLGNMNTEGYGIRNIHERIQLTYGEGYGLNIKSEPHVGTKIVINLPWRGERSNETANRG</sequence>
<evidence type="ECO:0000313" key="11">
    <source>
        <dbReference type="EMBL" id="NMO97679.1"/>
    </source>
</evidence>
<comment type="caution">
    <text evidence="11">The sequence shown here is derived from an EMBL/GenBank/DDBJ whole genome shotgun (WGS) entry which is preliminary data.</text>
</comment>
<dbReference type="CDD" id="cd12912">
    <property type="entry name" value="PDC2_MCP_like"/>
    <property type="match status" value="1"/>
</dbReference>
<keyword evidence="3" id="KW-0597">Phosphoprotein</keyword>
<feature type="domain" description="HAMP" evidence="10">
    <location>
        <begin position="321"/>
        <end position="373"/>
    </location>
</feature>
<dbReference type="InterPro" id="IPR003594">
    <property type="entry name" value="HATPase_dom"/>
</dbReference>
<reference evidence="11 12" key="1">
    <citation type="submission" date="2020-04" db="EMBL/GenBank/DDBJ databases">
        <title>Paenibacillus algicola sp. nov., a novel marine bacterium producing alginate lyase.</title>
        <authorList>
            <person name="Huang H."/>
        </authorList>
    </citation>
    <scope>NUCLEOTIDE SEQUENCE [LARGE SCALE GENOMIC DNA]</scope>
    <source>
        <strain evidence="11 12">L7-75</strain>
    </source>
</reference>
<feature type="transmembrane region" description="Helical" evidence="9">
    <location>
        <begin position="296"/>
        <end position="318"/>
    </location>
</feature>
<evidence type="ECO:0000256" key="2">
    <source>
        <dbReference type="ARBA" id="ARBA00022475"/>
    </source>
</evidence>
<protein>
    <submittedName>
        <fullName evidence="11">Sensor histidine kinase</fullName>
    </submittedName>
</protein>
<dbReference type="Pfam" id="PF06580">
    <property type="entry name" value="His_kinase"/>
    <property type="match status" value="1"/>
</dbReference>
<evidence type="ECO:0000256" key="4">
    <source>
        <dbReference type="ARBA" id="ARBA00022679"/>
    </source>
</evidence>
<organism evidence="11 12">
    <name type="scientific">Paenibacillus lemnae</name>
    <dbReference type="NCBI Taxonomy" id="1330551"/>
    <lineage>
        <taxon>Bacteria</taxon>
        <taxon>Bacillati</taxon>
        <taxon>Bacillota</taxon>
        <taxon>Bacilli</taxon>
        <taxon>Bacillales</taxon>
        <taxon>Paenibacillaceae</taxon>
        <taxon>Paenibacillus</taxon>
    </lineage>
</organism>
<dbReference type="AlphaFoldDB" id="A0A848MBR7"/>
<keyword evidence="4" id="KW-0808">Transferase</keyword>
<evidence type="ECO:0000313" key="12">
    <source>
        <dbReference type="Proteomes" id="UP000565468"/>
    </source>
</evidence>
<keyword evidence="7 9" id="KW-1133">Transmembrane helix</keyword>
<name>A0A848MBR7_PAELE</name>
<dbReference type="InterPro" id="IPR050640">
    <property type="entry name" value="Bact_2-comp_sensor_kinase"/>
</dbReference>
<keyword evidence="5 9" id="KW-0812">Transmembrane</keyword>
<dbReference type="InterPro" id="IPR033479">
    <property type="entry name" value="dCache_1"/>
</dbReference>
<dbReference type="Gene3D" id="3.30.565.10">
    <property type="entry name" value="Histidine kinase-like ATPase, C-terminal domain"/>
    <property type="match status" value="1"/>
</dbReference>
<keyword evidence="8 9" id="KW-0472">Membrane</keyword>
<evidence type="ECO:0000256" key="1">
    <source>
        <dbReference type="ARBA" id="ARBA00004651"/>
    </source>
</evidence>
<dbReference type="SMART" id="SM00304">
    <property type="entry name" value="HAMP"/>
    <property type="match status" value="1"/>
</dbReference>
<keyword evidence="6 11" id="KW-0418">Kinase</keyword>
<comment type="subcellular location">
    <subcellularLocation>
        <location evidence="1">Cell membrane</location>
        <topology evidence="1">Multi-pass membrane protein</topology>
    </subcellularLocation>
</comment>
<evidence type="ECO:0000256" key="3">
    <source>
        <dbReference type="ARBA" id="ARBA00022553"/>
    </source>
</evidence>
<evidence type="ECO:0000256" key="8">
    <source>
        <dbReference type="ARBA" id="ARBA00023136"/>
    </source>
</evidence>
<dbReference type="Pfam" id="PF00672">
    <property type="entry name" value="HAMP"/>
    <property type="match status" value="1"/>
</dbReference>
<gene>
    <name evidence="11" type="ORF">HII30_18100</name>
</gene>
<dbReference type="InterPro" id="IPR010559">
    <property type="entry name" value="Sig_transdc_His_kin_internal"/>
</dbReference>
<dbReference type="InterPro" id="IPR003660">
    <property type="entry name" value="HAMP_dom"/>
</dbReference>
<dbReference type="CDD" id="cd06225">
    <property type="entry name" value="HAMP"/>
    <property type="match status" value="1"/>
</dbReference>
<dbReference type="SUPFAM" id="SSF158472">
    <property type="entry name" value="HAMP domain-like"/>
    <property type="match status" value="1"/>
</dbReference>
<evidence type="ECO:0000256" key="6">
    <source>
        <dbReference type="ARBA" id="ARBA00022777"/>
    </source>
</evidence>
<dbReference type="PANTHER" id="PTHR34220">
    <property type="entry name" value="SENSOR HISTIDINE KINASE YPDA"/>
    <property type="match status" value="1"/>
</dbReference>
<dbReference type="EMBL" id="JABBPN010000021">
    <property type="protein sequence ID" value="NMO97679.1"/>
    <property type="molecule type" value="Genomic_DNA"/>
</dbReference>
<proteinExistence type="predicted"/>